<feature type="compositionally biased region" description="Basic and acidic residues" evidence="1">
    <location>
        <begin position="596"/>
        <end position="608"/>
    </location>
</feature>
<evidence type="ECO:0000313" key="3">
    <source>
        <dbReference type="Proteomes" id="UP000053780"/>
    </source>
</evidence>
<name>T0L431_9MICR</name>
<dbReference type="Proteomes" id="UP000053780">
    <property type="component" value="Unassembled WGS sequence"/>
</dbReference>
<reference evidence="2 3" key="1">
    <citation type="journal article" date="2013" name="BMC Genomics">
        <title>Genome sequencing and comparative genomics of honey bee microsporidia, Nosema apis reveal novel insights into host-parasite interactions.</title>
        <authorList>
            <person name="Chen Yp."/>
            <person name="Pettis J.S."/>
            <person name="Zhao Y."/>
            <person name="Liu X."/>
            <person name="Tallon L.J."/>
            <person name="Sadzewicz L.D."/>
            <person name="Li R."/>
            <person name="Zheng H."/>
            <person name="Huang S."/>
            <person name="Zhang X."/>
            <person name="Hamilton M.C."/>
            <person name="Pernal S.F."/>
            <person name="Melathopoulos A.P."/>
            <person name="Yan X."/>
            <person name="Evans J.D."/>
        </authorList>
    </citation>
    <scope>NUCLEOTIDE SEQUENCE [LARGE SCALE GENOMIC DNA]</scope>
    <source>
        <strain evidence="2 3">BRL 01</strain>
    </source>
</reference>
<organism evidence="2 3">
    <name type="scientific">Vairimorpha apis BRL 01</name>
    <dbReference type="NCBI Taxonomy" id="1037528"/>
    <lineage>
        <taxon>Eukaryota</taxon>
        <taxon>Fungi</taxon>
        <taxon>Fungi incertae sedis</taxon>
        <taxon>Microsporidia</taxon>
        <taxon>Nosematidae</taxon>
        <taxon>Vairimorpha</taxon>
    </lineage>
</organism>
<evidence type="ECO:0000313" key="2">
    <source>
        <dbReference type="EMBL" id="EQB62247.1"/>
    </source>
</evidence>
<accession>T0L431</accession>
<evidence type="ECO:0000256" key="1">
    <source>
        <dbReference type="SAM" id="MobiDB-lite"/>
    </source>
</evidence>
<proteinExistence type="predicted"/>
<protein>
    <submittedName>
        <fullName evidence="2">Uncharacterized protein</fullName>
    </submittedName>
</protein>
<feature type="compositionally biased region" description="Polar residues" evidence="1">
    <location>
        <begin position="609"/>
        <end position="624"/>
    </location>
</feature>
<dbReference type="AlphaFoldDB" id="T0L431"/>
<dbReference type="OrthoDB" id="10680940at2759"/>
<keyword evidence="3" id="KW-1185">Reference proteome</keyword>
<dbReference type="HOGENOM" id="CLU_438108_0_0_1"/>
<dbReference type="EMBL" id="KE646945">
    <property type="protein sequence ID" value="EQB62247.1"/>
    <property type="molecule type" value="Genomic_DNA"/>
</dbReference>
<gene>
    <name evidence="2" type="ORF">NAPIS_ORF00185</name>
</gene>
<feature type="region of interest" description="Disordered" evidence="1">
    <location>
        <begin position="590"/>
        <end position="624"/>
    </location>
</feature>
<dbReference type="VEuPathDB" id="MicrosporidiaDB:NAPIS_ORF00185"/>
<sequence length="624" mass="73316">MSMITTFIEIKSYMDEIPHLLYLLIKEIKVNATKNENIPCENDSIEKSNELKNETDIDEIYSNLQKKEFIVWASNISSSLINKFKGNEILPEIISSFIDLIDLDSMCFEEFLILSLVSRFINITNTFPSKHNFCKYLDFLSKIFLKSHYYYSYINCIININKISQSKIQINGNYFDYCEIKNEGQQFSYLMCKLPYYDINDYKDLIKNINDKKNSNIEMEKLSFNNTEEIFNFLVNNKILLYNKTVEKFLKINNIGYKIEKGYIIVDKYKYKSNISKIFDIINLYSLEQNKSNIKTNKVIGNSKDLGSEKIIKNKNKKEIKTQQKTFSDNFKVNKAKFNIYCDILKSNYKLPFLNLYKERNENRKINYYKHLLSLKNIKQEMEKYKNIVDKLQIILCEKKKAAEKIEGSKIIKSKSWRDLDNVRNNNFLNVKAVEKIEYKSNRNVYTYKDGVMNEDISVEKSEANFSTGNIYAYNLANIKNMNSFDQNLYKPDFSNMLNNDNKSNILNTNIYKPGFSTLNIGTYKPTSINNFDNNNIYKPDLNILKANTYKPTLNNVNNDNIYKPDLNISNTVTYKSTLKNANNDNIYKPDLNSSIKKDSEESDKNNKDNNITKQSINKNSWRK</sequence>